<name>A0A263CZ25_9PSEU</name>
<dbReference type="InterPro" id="IPR001387">
    <property type="entry name" value="Cro/C1-type_HTH"/>
</dbReference>
<protein>
    <submittedName>
        <fullName evidence="2">Transcriptional regulator</fullName>
    </submittedName>
</protein>
<sequence>MTEGERLRAGRAYAGYSLRGLAKETAYSAGYLGQVETGVRPATPDVIAAYESVLGGGMRRRDITHPKLRKIENDEHLDEIRRAVESGDPSIFADGPTSSTIDAAVAPIISEAGVEHFRRWAKDGKTSTLRANAVSIVGFLPGRDNAELVAEILTDDDRVRRLCLASEVSRLMQWDWETSLRVAEDPVTAPDPGKLAGKLSKEAIDPKDSESRWCAGWLLQRLAPALAQH</sequence>
<feature type="domain" description="HTH cro/C1-type" evidence="1">
    <location>
        <begin position="6"/>
        <end position="61"/>
    </location>
</feature>
<dbReference type="InterPro" id="IPR010982">
    <property type="entry name" value="Lambda_DNA-bd_dom_sf"/>
</dbReference>
<dbReference type="Pfam" id="PF13560">
    <property type="entry name" value="HTH_31"/>
    <property type="match status" value="1"/>
</dbReference>
<organism evidence="2 3">
    <name type="scientific">Amycolatopsis antarctica</name>
    <dbReference type="NCBI Taxonomy" id="1854586"/>
    <lineage>
        <taxon>Bacteria</taxon>
        <taxon>Bacillati</taxon>
        <taxon>Actinomycetota</taxon>
        <taxon>Actinomycetes</taxon>
        <taxon>Pseudonocardiales</taxon>
        <taxon>Pseudonocardiaceae</taxon>
        <taxon>Amycolatopsis</taxon>
    </lineage>
</organism>
<dbReference type="Proteomes" id="UP000242444">
    <property type="component" value="Unassembled WGS sequence"/>
</dbReference>
<evidence type="ECO:0000313" key="2">
    <source>
        <dbReference type="EMBL" id="OZM71430.1"/>
    </source>
</evidence>
<evidence type="ECO:0000259" key="1">
    <source>
        <dbReference type="SMART" id="SM00530"/>
    </source>
</evidence>
<dbReference type="GO" id="GO:0003677">
    <property type="term" value="F:DNA binding"/>
    <property type="evidence" value="ECO:0007669"/>
    <property type="project" value="InterPro"/>
</dbReference>
<accession>A0A263CZ25</accession>
<gene>
    <name evidence="2" type="ORF">CFN78_19965</name>
</gene>
<keyword evidence="3" id="KW-1185">Reference proteome</keyword>
<dbReference type="SUPFAM" id="SSF47413">
    <property type="entry name" value="lambda repressor-like DNA-binding domains"/>
    <property type="match status" value="1"/>
</dbReference>
<dbReference type="AlphaFoldDB" id="A0A263CZ25"/>
<comment type="caution">
    <text evidence="2">The sequence shown here is derived from an EMBL/GenBank/DDBJ whole genome shotgun (WGS) entry which is preliminary data.</text>
</comment>
<dbReference type="InParanoid" id="A0A263CZ25"/>
<proteinExistence type="predicted"/>
<evidence type="ECO:0000313" key="3">
    <source>
        <dbReference type="Proteomes" id="UP000242444"/>
    </source>
</evidence>
<dbReference type="Gene3D" id="1.10.260.40">
    <property type="entry name" value="lambda repressor-like DNA-binding domains"/>
    <property type="match status" value="1"/>
</dbReference>
<dbReference type="CDD" id="cd00093">
    <property type="entry name" value="HTH_XRE"/>
    <property type="match status" value="1"/>
</dbReference>
<reference evidence="2 3" key="1">
    <citation type="submission" date="2017-07" db="EMBL/GenBank/DDBJ databases">
        <title>Amycolatopsis antarcticus sp. nov., isolated from the surface of an Antarcticus brown macroalga.</title>
        <authorList>
            <person name="Wang J."/>
            <person name="Leiva S."/>
            <person name="Huang J."/>
            <person name="Huang Y."/>
        </authorList>
    </citation>
    <scope>NUCLEOTIDE SEQUENCE [LARGE SCALE GENOMIC DNA]</scope>
    <source>
        <strain evidence="2 3">AU-G6</strain>
    </source>
</reference>
<dbReference type="SMART" id="SM00530">
    <property type="entry name" value="HTH_XRE"/>
    <property type="match status" value="1"/>
</dbReference>
<dbReference type="EMBL" id="NKYE01000013">
    <property type="protein sequence ID" value="OZM71430.1"/>
    <property type="molecule type" value="Genomic_DNA"/>
</dbReference>